<protein>
    <submittedName>
        <fullName evidence="2">Uncharacterized protein</fullName>
    </submittedName>
</protein>
<organism evidence="2 3">
    <name type="scientific">Gossypium barbadense</name>
    <name type="common">Sea Island cotton</name>
    <name type="synonym">Hibiscus barbadensis</name>
    <dbReference type="NCBI Taxonomy" id="3634"/>
    <lineage>
        <taxon>Eukaryota</taxon>
        <taxon>Viridiplantae</taxon>
        <taxon>Streptophyta</taxon>
        <taxon>Embryophyta</taxon>
        <taxon>Tracheophyta</taxon>
        <taxon>Spermatophyta</taxon>
        <taxon>Magnoliopsida</taxon>
        <taxon>eudicotyledons</taxon>
        <taxon>Gunneridae</taxon>
        <taxon>Pentapetalae</taxon>
        <taxon>rosids</taxon>
        <taxon>malvids</taxon>
        <taxon>Malvales</taxon>
        <taxon>Malvaceae</taxon>
        <taxon>Malvoideae</taxon>
        <taxon>Gossypium</taxon>
    </lineage>
</organism>
<reference evidence="2 3" key="1">
    <citation type="submission" date="2015-01" db="EMBL/GenBank/DDBJ databases">
        <title>Genome of allotetraploid Gossypium barbadense reveals genomic plasticity and fiber elongation in cotton evolution.</title>
        <authorList>
            <person name="Chen X."/>
            <person name="Liu X."/>
            <person name="Zhao B."/>
            <person name="Zheng H."/>
            <person name="Hu Y."/>
            <person name="Lu G."/>
            <person name="Yang C."/>
            <person name="Chen J."/>
            <person name="Shan C."/>
            <person name="Zhang L."/>
            <person name="Zhou Y."/>
            <person name="Wang L."/>
            <person name="Guo W."/>
            <person name="Bai Y."/>
            <person name="Ruan J."/>
            <person name="Shangguan X."/>
            <person name="Mao Y."/>
            <person name="Jiang J."/>
            <person name="Zhu Y."/>
            <person name="Lei J."/>
            <person name="Kang H."/>
            <person name="Chen S."/>
            <person name="He X."/>
            <person name="Wang R."/>
            <person name="Wang Y."/>
            <person name="Chen J."/>
            <person name="Wang L."/>
            <person name="Yu S."/>
            <person name="Wang B."/>
            <person name="Wei J."/>
            <person name="Song S."/>
            <person name="Lu X."/>
            <person name="Gao Z."/>
            <person name="Gu W."/>
            <person name="Deng X."/>
            <person name="Ma D."/>
            <person name="Wang S."/>
            <person name="Liang W."/>
            <person name="Fang L."/>
            <person name="Cai C."/>
            <person name="Zhu X."/>
            <person name="Zhou B."/>
            <person name="Zhang Y."/>
            <person name="Chen Z."/>
            <person name="Xu S."/>
            <person name="Zhu R."/>
            <person name="Wang S."/>
            <person name="Zhang T."/>
            <person name="Zhao G."/>
        </authorList>
    </citation>
    <scope>NUCLEOTIDE SEQUENCE [LARGE SCALE GENOMIC DNA]</scope>
    <source>
        <strain evidence="3">cv. Xinhai21</strain>
        <tissue evidence="2">Leaf</tissue>
    </source>
</reference>
<feature type="chain" id="PRO_5015197065" evidence="1">
    <location>
        <begin position="22"/>
        <end position="118"/>
    </location>
</feature>
<feature type="signal peptide" evidence="1">
    <location>
        <begin position="1"/>
        <end position="21"/>
    </location>
</feature>
<dbReference type="EMBL" id="KZ664631">
    <property type="protein sequence ID" value="PPS04232.1"/>
    <property type="molecule type" value="Genomic_DNA"/>
</dbReference>
<evidence type="ECO:0000313" key="3">
    <source>
        <dbReference type="Proteomes" id="UP000239757"/>
    </source>
</evidence>
<dbReference type="Proteomes" id="UP000239757">
    <property type="component" value="Unassembled WGS sequence"/>
</dbReference>
<keyword evidence="1" id="KW-0732">Signal</keyword>
<name>A0A2P5XLL2_GOSBA</name>
<accession>A0A2P5XLL2</accession>
<dbReference type="OrthoDB" id="411524at2759"/>
<sequence>MSKPPRFDLLLVLLFTVIALASNSVTVATPITQQFKEAPQFYNSSGCAVLVDEDESDGEASILCSDQAVHVVMTLDTAYIRGSMATILDHMKFLSSTNYLDPFLLRNLHTSTTCSLHV</sequence>
<proteinExistence type="predicted"/>
<gene>
    <name evidence="2" type="ORF">GOBAR_AA16425</name>
</gene>
<evidence type="ECO:0000313" key="2">
    <source>
        <dbReference type="EMBL" id="PPS04232.1"/>
    </source>
</evidence>
<evidence type="ECO:0000256" key="1">
    <source>
        <dbReference type="SAM" id="SignalP"/>
    </source>
</evidence>
<dbReference type="AlphaFoldDB" id="A0A2P5XLL2"/>